<evidence type="ECO:0000313" key="2">
    <source>
        <dbReference type="EMBL" id="KAG0144113.1"/>
    </source>
</evidence>
<dbReference type="Proteomes" id="UP000886653">
    <property type="component" value="Unassembled WGS sequence"/>
</dbReference>
<protein>
    <submittedName>
        <fullName evidence="2">Uncharacterized protein</fullName>
    </submittedName>
</protein>
<comment type="caution">
    <text evidence="2">The sequence shown here is derived from an EMBL/GenBank/DDBJ whole genome shotgun (WGS) entry which is preliminary data.</text>
</comment>
<gene>
    <name evidence="2" type="ORF">CROQUDRAFT_642718</name>
</gene>
<organism evidence="2 3">
    <name type="scientific">Cronartium quercuum f. sp. fusiforme G11</name>
    <dbReference type="NCBI Taxonomy" id="708437"/>
    <lineage>
        <taxon>Eukaryota</taxon>
        <taxon>Fungi</taxon>
        <taxon>Dikarya</taxon>
        <taxon>Basidiomycota</taxon>
        <taxon>Pucciniomycotina</taxon>
        <taxon>Pucciniomycetes</taxon>
        <taxon>Pucciniales</taxon>
        <taxon>Coleosporiaceae</taxon>
        <taxon>Cronartium</taxon>
    </lineage>
</organism>
<reference evidence="2" key="1">
    <citation type="submission" date="2013-11" db="EMBL/GenBank/DDBJ databases">
        <title>Genome sequence of the fusiform rust pathogen reveals effectors for host alternation and coevolution with pine.</title>
        <authorList>
            <consortium name="DOE Joint Genome Institute"/>
            <person name="Smith K."/>
            <person name="Pendleton A."/>
            <person name="Kubisiak T."/>
            <person name="Anderson C."/>
            <person name="Salamov A."/>
            <person name="Aerts A."/>
            <person name="Riley R."/>
            <person name="Clum A."/>
            <person name="Lindquist E."/>
            <person name="Ence D."/>
            <person name="Campbell M."/>
            <person name="Kronenberg Z."/>
            <person name="Feau N."/>
            <person name="Dhillon B."/>
            <person name="Hamelin R."/>
            <person name="Burleigh J."/>
            <person name="Smith J."/>
            <person name="Yandell M."/>
            <person name="Nelson C."/>
            <person name="Grigoriev I."/>
            <person name="Davis J."/>
        </authorList>
    </citation>
    <scope>NUCLEOTIDE SEQUENCE</scope>
    <source>
        <strain evidence="2">G11</strain>
    </source>
</reference>
<keyword evidence="3" id="KW-1185">Reference proteome</keyword>
<feature type="transmembrane region" description="Helical" evidence="1">
    <location>
        <begin position="22"/>
        <end position="42"/>
    </location>
</feature>
<proteinExistence type="predicted"/>
<accession>A0A9P6TAZ7</accession>
<dbReference type="EMBL" id="MU167302">
    <property type="protein sequence ID" value="KAG0144113.1"/>
    <property type="molecule type" value="Genomic_DNA"/>
</dbReference>
<keyword evidence="1" id="KW-0812">Transmembrane</keyword>
<keyword evidence="1" id="KW-1133">Transmembrane helix</keyword>
<keyword evidence="1" id="KW-0472">Membrane</keyword>
<sequence>MCLKTLWQPWGFTSEDILEETILTFTVLVVFCCAFVVSIIVYGSGSCSKTTSAQFLRKSKCHVAEYSLKFACRCPHLK</sequence>
<evidence type="ECO:0000313" key="3">
    <source>
        <dbReference type="Proteomes" id="UP000886653"/>
    </source>
</evidence>
<evidence type="ECO:0000256" key="1">
    <source>
        <dbReference type="SAM" id="Phobius"/>
    </source>
</evidence>
<dbReference type="AlphaFoldDB" id="A0A9P6TAZ7"/>
<name>A0A9P6TAZ7_9BASI</name>